<dbReference type="KEGG" id="trb:HB776_08660"/>
<dbReference type="EMBL" id="CP050292">
    <property type="protein sequence ID" value="QND71303.1"/>
    <property type="molecule type" value="Genomic_DNA"/>
</dbReference>
<name>A0A7G6TX21_9BRAD</name>
<reference evidence="3" key="1">
    <citation type="journal article" date="2020" name="Mol. Plant Microbe">
        <title>Rhizobial microsymbionts of the narrowly endemic Oxytropis species growing in Kamchatka are characterized by significant genetic diversity and possess a set of genes that are associated with T3SS and T6SS secretion systems and can affect the development of symbiosis.</title>
        <authorList>
            <person name="Safronova V."/>
            <person name="Guro P."/>
            <person name="Sazanova A."/>
            <person name="Kuznetsova I."/>
            <person name="Belimov A."/>
            <person name="Yakubov V."/>
            <person name="Chirak E."/>
            <person name="Afonin A."/>
            <person name="Gogolev Y."/>
            <person name="Andronov E."/>
            <person name="Tikhonovich I."/>
        </authorList>
    </citation>
    <scope>NUCLEOTIDE SEQUENCE [LARGE SCALE GENOMIC DNA]</scope>
    <source>
        <strain evidence="3">581</strain>
    </source>
</reference>
<sequence>MPTSQTHHPHTAKIYQFPVGGRGSVGPRGRLSKPLDLRASTVKTVADYDSWYHEAAIQEANRTYEH</sequence>
<dbReference type="AlphaFoldDB" id="A0A7G6TX21"/>
<dbReference type="Proteomes" id="UP000515291">
    <property type="component" value="Chromosome"/>
</dbReference>
<organism evidence="2 3">
    <name type="scientific">Tardiphaga robiniae</name>
    <dbReference type="NCBI Taxonomy" id="943830"/>
    <lineage>
        <taxon>Bacteria</taxon>
        <taxon>Pseudomonadati</taxon>
        <taxon>Pseudomonadota</taxon>
        <taxon>Alphaproteobacteria</taxon>
        <taxon>Hyphomicrobiales</taxon>
        <taxon>Nitrobacteraceae</taxon>
        <taxon>Tardiphaga</taxon>
    </lineage>
</organism>
<evidence type="ECO:0000313" key="2">
    <source>
        <dbReference type="EMBL" id="QND71303.1"/>
    </source>
</evidence>
<accession>A0A7G6TX21</accession>
<feature type="region of interest" description="Disordered" evidence="1">
    <location>
        <begin position="1"/>
        <end position="32"/>
    </location>
</feature>
<dbReference type="InterPro" id="IPR021232">
    <property type="entry name" value="DUF2735"/>
</dbReference>
<dbReference type="Pfam" id="PF10931">
    <property type="entry name" value="DUF2735"/>
    <property type="match status" value="1"/>
</dbReference>
<dbReference type="RefSeq" id="WP_093758441.1">
    <property type="nucleotide sequence ID" value="NZ_CP050292.1"/>
</dbReference>
<evidence type="ECO:0000313" key="3">
    <source>
        <dbReference type="Proteomes" id="UP000515291"/>
    </source>
</evidence>
<protein>
    <submittedName>
        <fullName evidence="2">DUF2735 domain-containing protein</fullName>
    </submittedName>
</protein>
<proteinExistence type="predicted"/>
<evidence type="ECO:0000256" key="1">
    <source>
        <dbReference type="SAM" id="MobiDB-lite"/>
    </source>
</evidence>
<gene>
    <name evidence="2" type="ORF">HB776_08660</name>
</gene>